<comment type="caution">
    <text evidence="1">The sequence shown here is derived from an EMBL/GenBank/DDBJ whole genome shotgun (WGS) entry which is preliminary data.</text>
</comment>
<evidence type="ECO:0000313" key="2">
    <source>
        <dbReference type="Proteomes" id="UP000334990"/>
    </source>
</evidence>
<dbReference type="EMBL" id="BLAD01000101">
    <property type="protein sequence ID" value="GES05444.1"/>
    <property type="molecule type" value="Genomic_DNA"/>
</dbReference>
<gene>
    <name evidence="1" type="ORF">Acor_75120</name>
</gene>
<proteinExistence type="predicted"/>
<dbReference type="AlphaFoldDB" id="A0A5M3W996"/>
<dbReference type="Proteomes" id="UP000334990">
    <property type="component" value="Unassembled WGS sequence"/>
</dbReference>
<accession>A0A5M3W996</accession>
<name>A0A5M3W996_9ACTN</name>
<protein>
    <submittedName>
        <fullName evidence="1">Uncharacterized protein</fullName>
    </submittedName>
</protein>
<keyword evidence="2" id="KW-1185">Reference proteome</keyword>
<evidence type="ECO:0000313" key="1">
    <source>
        <dbReference type="EMBL" id="GES05444.1"/>
    </source>
</evidence>
<organism evidence="1 2">
    <name type="scientific">Acrocarpospora corrugata</name>
    <dbReference type="NCBI Taxonomy" id="35763"/>
    <lineage>
        <taxon>Bacteria</taxon>
        <taxon>Bacillati</taxon>
        <taxon>Actinomycetota</taxon>
        <taxon>Actinomycetes</taxon>
        <taxon>Streptosporangiales</taxon>
        <taxon>Streptosporangiaceae</taxon>
        <taxon>Acrocarpospora</taxon>
    </lineage>
</organism>
<reference evidence="1 2" key="1">
    <citation type="submission" date="2019-10" db="EMBL/GenBank/DDBJ databases">
        <title>Whole genome shotgun sequence of Acrocarpospora corrugata NBRC 13972.</title>
        <authorList>
            <person name="Ichikawa N."/>
            <person name="Kimura A."/>
            <person name="Kitahashi Y."/>
            <person name="Komaki H."/>
            <person name="Oguchi A."/>
        </authorList>
    </citation>
    <scope>NUCLEOTIDE SEQUENCE [LARGE SCALE GENOMIC DNA]</scope>
    <source>
        <strain evidence="1 2">NBRC 13972</strain>
    </source>
</reference>
<sequence length="70" mass="7475">MRSRTRAGTSAASNARAYRPITETDLRVVRLGDLARLAHVRDGGADSLGWSRVDPGYCSLLNVTAELGCA</sequence>